<dbReference type="WBParaSite" id="MBELARI_LOCUS5329">
    <property type="protein sequence ID" value="MBELARI_LOCUS5329"/>
    <property type="gene ID" value="MBELARI_LOCUS5329"/>
</dbReference>
<organism evidence="2 3">
    <name type="scientific">Mesorhabditis belari</name>
    <dbReference type="NCBI Taxonomy" id="2138241"/>
    <lineage>
        <taxon>Eukaryota</taxon>
        <taxon>Metazoa</taxon>
        <taxon>Ecdysozoa</taxon>
        <taxon>Nematoda</taxon>
        <taxon>Chromadorea</taxon>
        <taxon>Rhabditida</taxon>
        <taxon>Rhabditina</taxon>
        <taxon>Rhabditomorpha</taxon>
        <taxon>Rhabditoidea</taxon>
        <taxon>Rhabditidae</taxon>
        <taxon>Mesorhabditinae</taxon>
        <taxon>Mesorhabditis</taxon>
    </lineage>
</organism>
<name>A0AAF3J9P4_9BILA</name>
<feature type="signal peptide" evidence="1">
    <location>
        <begin position="1"/>
        <end position="20"/>
    </location>
</feature>
<protein>
    <submittedName>
        <fullName evidence="3">Uncharacterized protein</fullName>
    </submittedName>
</protein>
<sequence>MHKSSYFLPLIAALMHQTAAVFECLGASTGPCILGSCLPLQPAGLMCTTGGCCDSTSVKENGNGVTEFKCTDTQTGGPFIPGVPCPSDTMKAIDEMGGVTCCPVGALYPINPQPCAGK</sequence>
<evidence type="ECO:0000256" key="1">
    <source>
        <dbReference type="SAM" id="SignalP"/>
    </source>
</evidence>
<proteinExistence type="predicted"/>
<evidence type="ECO:0000313" key="2">
    <source>
        <dbReference type="Proteomes" id="UP000887575"/>
    </source>
</evidence>
<evidence type="ECO:0000313" key="3">
    <source>
        <dbReference type="WBParaSite" id="MBELARI_LOCUS5329"/>
    </source>
</evidence>
<dbReference type="AlphaFoldDB" id="A0AAF3J9P4"/>
<keyword evidence="2" id="KW-1185">Reference proteome</keyword>
<feature type="chain" id="PRO_5041915415" evidence="1">
    <location>
        <begin position="21"/>
        <end position="118"/>
    </location>
</feature>
<dbReference type="Proteomes" id="UP000887575">
    <property type="component" value="Unassembled WGS sequence"/>
</dbReference>
<keyword evidence="1" id="KW-0732">Signal</keyword>
<reference evidence="3" key="1">
    <citation type="submission" date="2024-02" db="UniProtKB">
        <authorList>
            <consortium name="WormBaseParasite"/>
        </authorList>
    </citation>
    <scope>IDENTIFICATION</scope>
</reference>
<accession>A0AAF3J9P4</accession>